<accession>A0A7J5A9R9</accession>
<keyword evidence="3" id="KW-1185">Reference proteome</keyword>
<dbReference type="InterPro" id="IPR043741">
    <property type="entry name" value="DUF5686"/>
</dbReference>
<comment type="caution">
    <text evidence="2">The sequence shown here is derived from an EMBL/GenBank/DDBJ whole genome shotgun (WGS) entry which is preliminary data.</text>
</comment>
<feature type="chain" id="PRO_5029740565" evidence="1">
    <location>
        <begin position="20"/>
        <end position="831"/>
    </location>
</feature>
<gene>
    <name evidence="2" type="ORF">F6464_13090</name>
</gene>
<dbReference type="AlphaFoldDB" id="A0A7J5A9R9"/>
<organism evidence="2 3">
    <name type="scientific">Flavobacterium luteum</name>
    <dbReference type="NCBI Taxonomy" id="2026654"/>
    <lineage>
        <taxon>Bacteria</taxon>
        <taxon>Pseudomonadati</taxon>
        <taxon>Bacteroidota</taxon>
        <taxon>Flavobacteriia</taxon>
        <taxon>Flavobacteriales</taxon>
        <taxon>Flavobacteriaceae</taxon>
        <taxon>Flavobacterium</taxon>
    </lineage>
</organism>
<evidence type="ECO:0000313" key="2">
    <source>
        <dbReference type="EMBL" id="KAB1154314.1"/>
    </source>
</evidence>
<name>A0A7J5A9R9_9FLAO</name>
<evidence type="ECO:0000313" key="3">
    <source>
        <dbReference type="Proteomes" id="UP000490922"/>
    </source>
</evidence>
<dbReference type="SUPFAM" id="SSF49464">
    <property type="entry name" value="Carboxypeptidase regulatory domain-like"/>
    <property type="match status" value="1"/>
</dbReference>
<dbReference type="Gene3D" id="2.60.40.1120">
    <property type="entry name" value="Carboxypeptidase-like, regulatory domain"/>
    <property type="match status" value="1"/>
</dbReference>
<dbReference type="GO" id="GO:0004180">
    <property type="term" value="F:carboxypeptidase activity"/>
    <property type="evidence" value="ECO:0007669"/>
    <property type="project" value="UniProtKB-KW"/>
</dbReference>
<feature type="signal peptide" evidence="1">
    <location>
        <begin position="1"/>
        <end position="19"/>
    </location>
</feature>
<keyword evidence="1" id="KW-0732">Signal</keyword>
<keyword evidence="2" id="KW-0378">Hydrolase</keyword>
<dbReference type="Pfam" id="PF18939">
    <property type="entry name" value="DUF5686"/>
    <property type="match status" value="1"/>
</dbReference>
<dbReference type="Pfam" id="PF13715">
    <property type="entry name" value="CarbopepD_reg_2"/>
    <property type="match status" value="1"/>
</dbReference>
<dbReference type="EMBL" id="WAEM01000009">
    <property type="protein sequence ID" value="KAB1154314.1"/>
    <property type="molecule type" value="Genomic_DNA"/>
</dbReference>
<keyword evidence="2" id="KW-0645">Protease</keyword>
<keyword evidence="2" id="KW-0121">Carboxypeptidase</keyword>
<sequence length="831" mass="95702">MKNKLIVTVFILISNVLFAQTKVSGIVVDNTNQPVPYANVVFKGSNEGTVTNEDGRFYIESEKTFSALIVSFVGFETKIVPLTKAVNYNFKILLSDGQQLNEVVIFTGKTSKKNNPALDILRKIWERKRKNGLRQFNQYQFDKYEKVEFDMNTIDSAFMKNKIFKGMEFIFNQVDTSKITGKTYLPIFINEALYDVSGDNKLNKRKEKLKANKTSGFEGNQQILAFVKDLYSDFDIYNNYLTFFDKSFTSPLSRTGIDTYNYVLKDSSFIDNKWCYNIVFYPRRKNELTFKGDFWVSDTTFAIKKINMAVTKSANINWVKDIYIEQEFEVMNDSVFLLTKDYMMSDFALNKKEKSKGVYGKRTTFYKNHQFNIEKPLAFYKDEINFIDNEVYKKSDEYWKENRFENLSKDELGVYKMLDTLQTVKKFKQIYNLVSILGSGYVQFGNFDYGPIFSSFGFNEVEGIRLRAGGRTYFGPNDTWRLQGYTAYGFDDNKFKYGLSGKWMADKRNRIILSGGNRRDIEQIGASLTTTNDVLGRSFASSALFTTGANGKLTNINLTNVAVEIEPIKNLIFSTGISYRTLESASNTFSLNYYTTLPSTTNSSGEVKSEVKQSEANFEIEYTPKRKTIGYGVERANVDSPYSRLYLNYSHGFKGILNSDFKYDKIQLYYKQPIIIGPLGRTNLIMEVGKTFGTVPLGLMSVIPGNQTYFSIENTFNNLNFYEFVSDQYATFQWNHNFNGRLFSRIPFMRKLNWREIIGIKGVYGTISNANRAINASGLPYNAPENVYWEYNAGIGNIFKVFRIDFAWRGSYLNVPETNNFSVKGSFGFYF</sequence>
<dbReference type="Proteomes" id="UP000490922">
    <property type="component" value="Unassembled WGS sequence"/>
</dbReference>
<proteinExistence type="predicted"/>
<dbReference type="OrthoDB" id="983143at2"/>
<dbReference type="RefSeq" id="WP_151108405.1">
    <property type="nucleotide sequence ID" value="NZ_WAEM01000009.1"/>
</dbReference>
<reference evidence="2 3" key="1">
    <citation type="submission" date="2019-09" db="EMBL/GenBank/DDBJ databases">
        <title>Flavobacterium sp. nov., isolated from glacier ice.</title>
        <authorList>
            <person name="Liu Q."/>
        </authorList>
    </citation>
    <scope>NUCLEOTIDE SEQUENCE [LARGE SCALE GENOMIC DNA]</scope>
    <source>
        <strain evidence="2 3">NBRC 112527</strain>
    </source>
</reference>
<dbReference type="InterPro" id="IPR008969">
    <property type="entry name" value="CarboxyPept-like_regulatory"/>
</dbReference>
<evidence type="ECO:0000256" key="1">
    <source>
        <dbReference type="SAM" id="SignalP"/>
    </source>
</evidence>
<protein>
    <submittedName>
        <fullName evidence="2">Carboxypeptidase-like regulatory domain-containing protein</fullName>
    </submittedName>
</protein>